<dbReference type="Proteomes" id="UP000005713">
    <property type="component" value="Unassembled WGS sequence"/>
</dbReference>
<gene>
    <name evidence="1" type="ORF">SSE37_22739</name>
</gene>
<accession>A3JZZ3</accession>
<evidence type="ECO:0000313" key="1">
    <source>
        <dbReference type="EMBL" id="EBA09108.1"/>
    </source>
</evidence>
<reference evidence="1 2" key="1">
    <citation type="submission" date="2006-06" db="EMBL/GenBank/DDBJ databases">
        <authorList>
            <person name="Moran M.A."/>
            <person name="Ferriera S."/>
            <person name="Johnson J."/>
            <person name="Kravitz S."/>
            <person name="Beeson K."/>
            <person name="Sutton G."/>
            <person name="Rogers Y.-H."/>
            <person name="Friedman R."/>
            <person name="Frazier M."/>
            <person name="Venter J.C."/>
        </authorList>
    </citation>
    <scope>NUCLEOTIDE SEQUENCE [LARGE SCALE GENOMIC DNA]</scope>
    <source>
        <strain evidence="1 2">E-37</strain>
    </source>
</reference>
<evidence type="ECO:0000313" key="2">
    <source>
        <dbReference type="Proteomes" id="UP000005713"/>
    </source>
</evidence>
<comment type="caution">
    <text evidence="1">The sequence shown here is derived from an EMBL/GenBank/DDBJ whole genome shotgun (WGS) entry which is preliminary data.</text>
</comment>
<name>A3JZZ3_SAGS3</name>
<proteinExistence type="predicted"/>
<protein>
    <submittedName>
        <fullName evidence="1">Uncharacterized protein</fullName>
    </submittedName>
</protein>
<dbReference type="AlphaFoldDB" id="A3JZZ3"/>
<organism evidence="1 2">
    <name type="scientific">Sagittula stellata (strain ATCC 700073 / DSM 11524 / E-37)</name>
    <dbReference type="NCBI Taxonomy" id="388399"/>
    <lineage>
        <taxon>Bacteria</taxon>
        <taxon>Pseudomonadati</taxon>
        <taxon>Pseudomonadota</taxon>
        <taxon>Alphaproteobacteria</taxon>
        <taxon>Rhodobacterales</taxon>
        <taxon>Roseobacteraceae</taxon>
        <taxon>Sagittula</taxon>
    </lineage>
</organism>
<dbReference type="EMBL" id="AAYA01000003">
    <property type="protein sequence ID" value="EBA09108.1"/>
    <property type="molecule type" value="Genomic_DNA"/>
</dbReference>
<keyword evidence="2" id="KW-1185">Reference proteome</keyword>
<sequence length="76" mass="8382">MQGVQRECKARSWPILSSIVHANGDAEGLKAAEGHFEGAKAEGLDTGTDTPLMYLRRQRHACWVWAKDGNDEDCVP</sequence>